<dbReference type="AlphaFoldDB" id="A0A2S5BJ61"/>
<dbReference type="GO" id="GO:0051301">
    <property type="term" value="P:cell division"/>
    <property type="evidence" value="ECO:0007669"/>
    <property type="project" value="UniProtKB-KW"/>
</dbReference>
<feature type="compositionally biased region" description="Polar residues" evidence="8">
    <location>
        <begin position="726"/>
        <end position="740"/>
    </location>
</feature>
<gene>
    <name evidence="9" type="ORF">BMF94_0061</name>
</gene>
<evidence type="ECO:0000256" key="3">
    <source>
        <dbReference type="ARBA" id="ARBA00022776"/>
    </source>
</evidence>
<dbReference type="GO" id="GO:0016567">
    <property type="term" value="P:protein ubiquitination"/>
    <property type="evidence" value="ECO:0007669"/>
    <property type="project" value="TreeGrafter"/>
</dbReference>
<dbReference type="Pfam" id="PF13432">
    <property type="entry name" value="TPR_16"/>
    <property type="match status" value="1"/>
</dbReference>
<keyword evidence="4" id="KW-0833">Ubl conjugation pathway</keyword>
<dbReference type="Pfam" id="PF12895">
    <property type="entry name" value="ANAPC3"/>
    <property type="match status" value="1"/>
</dbReference>
<dbReference type="InterPro" id="IPR019734">
    <property type="entry name" value="TPR_rpt"/>
</dbReference>
<evidence type="ECO:0000256" key="8">
    <source>
        <dbReference type="SAM" id="MobiDB-lite"/>
    </source>
</evidence>
<dbReference type="PROSITE" id="PS50293">
    <property type="entry name" value="TPR_REGION"/>
    <property type="match status" value="1"/>
</dbReference>
<name>A0A2S5BJ61_9BASI</name>
<keyword evidence="6" id="KW-0131">Cell cycle</keyword>
<dbReference type="GO" id="GO:0005680">
    <property type="term" value="C:anaphase-promoting complex"/>
    <property type="evidence" value="ECO:0007669"/>
    <property type="project" value="UniProtKB-ARBA"/>
</dbReference>
<feature type="repeat" description="TPR" evidence="7">
    <location>
        <begin position="446"/>
        <end position="479"/>
    </location>
</feature>
<reference evidence="9 10" key="1">
    <citation type="journal article" date="2018" name="Front. Microbiol.">
        <title>Prospects for Fungal Bioremediation of Acidic Radioactive Waste Sites: Characterization and Genome Sequence of Rhodotorula taiwanensis MD1149.</title>
        <authorList>
            <person name="Tkavc R."/>
            <person name="Matrosova V.Y."/>
            <person name="Grichenko O.E."/>
            <person name="Gostincar C."/>
            <person name="Volpe R.P."/>
            <person name="Klimenkova P."/>
            <person name="Gaidamakova E.K."/>
            <person name="Zhou C.E."/>
            <person name="Stewart B.J."/>
            <person name="Lyman M.G."/>
            <person name="Malfatti S.A."/>
            <person name="Rubinfeld B."/>
            <person name="Courtot M."/>
            <person name="Singh J."/>
            <person name="Dalgard C.L."/>
            <person name="Hamilton T."/>
            <person name="Frey K.G."/>
            <person name="Gunde-Cimerman N."/>
            <person name="Dugan L."/>
            <person name="Daly M.J."/>
        </authorList>
    </citation>
    <scope>NUCLEOTIDE SEQUENCE [LARGE SCALE GENOMIC DNA]</scope>
    <source>
        <strain evidence="9 10">MD1149</strain>
    </source>
</reference>
<feature type="compositionally biased region" description="Polar residues" evidence="8">
    <location>
        <begin position="72"/>
        <end position="88"/>
    </location>
</feature>
<dbReference type="Proteomes" id="UP000237144">
    <property type="component" value="Unassembled WGS sequence"/>
</dbReference>
<feature type="region of interest" description="Disordered" evidence="8">
    <location>
        <begin position="726"/>
        <end position="745"/>
    </location>
</feature>
<evidence type="ECO:0000313" key="9">
    <source>
        <dbReference type="EMBL" id="POY76809.1"/>
    </source>
</evidence>
<feature type="region of interest" description="Disordered" evidence="8">
    <location>
        <begin position="1"/>
        <end position="27"/>
    </location>
</feature>
<feature type="repeat" description="TPR" evidence="7">
    <location>
        <begin position="629"/>
        <end position="662"/>
    </location>
</feature>
<dbReference type="PANTHER" id="PTHR12558">
    <property type="entry name" value="CELL DIVISION CYCLE 16,23,27"/>
    <property type="match status" value="1"/>
</dbReference>
<keyword evidence="2" id="KW-0677">Repeat</keyword>
<keyword evidence="3" id="KW-0498">Mitosis</keyword>
<sequence>MPRAAALSTPQGRATPSPFNSAAATSTSDRFRAATRFGLGAATAGKRYDVSSTSSASLSLDQLDSLRRQSNLSTLSLSPKSRPSSGKSAATARRRPPAARASFSFGIQHARDEDHDDDDDDAEASAQETEAAADWTTVDRMRCWRNDAMTQHLYDSAKFWGGKVYGMTGNPDDAFWLAQIHFLTHQFAQAEKILTSEPRSKTASRTGRLVDTSLACRYLAAQCMVRLGKWDEALDIVGPDSGFGGAAPEFGSDGRGDGGIKLPASAAHLRGLIHLHMKANDLAKEAFMEALTRDVKCFEAFEMLVGGEMMSNDEEWDFIQGLPFHAQTEDDAEFVRMMYTVRLKKNTHTSGRQISHQTDMAIARSRLGEEYGLADDPDVMYSRADELYNAMRYAECYKITSRILAAHPGHRPTLPIHLSCMQHLPNLRSQLFLLAREMVDNEPDDAISWYAVGLWYFAGRRWEESRRYFGKSVLIDPRFGPAWIAYAHSFAYEGEHDQAITAYSTAQRHLPGSHLPMLFIGMQHLGLANLALAEEYLYGAQEICPDDPLVLNELGVVMLSNGQPERAIEYFLQTLGLAKRVQSSPAAWTSTHLNTGHAWRKLGYAQLGRNWDKAHAAFRRVIELDPQAASAYSALGIVEHQRGHFQEAISRYHEALAITPGEPVTCDLLKLALDDVANQIATHKFPFPGIPPRALANIDEQVAALEAEILAGDALPGEELLEQQQDMSTAESSVVGMQTTRSDDEGAYEMSMEGEGTMDVTEGETMDMTGDDG</sequence>
<dbReference type="InterPro" id="IPR011990">
    <property type="entry name" value="TPR-like_helical_dom_sf"/>
</dbReference>
<dbReference type="PROSITE" id="PS50005">
    <property type="entry name" value="TPR"/>
    <property type="match status" value="2"/>
</dbReference>
<accession>A0A2S5BJ61</accession>
<dbReference type="Gene3D" id="1.25.40.10">
    <property type="entry name" value="Tetratricopeptide repeat domain"/>
    <property type="match status" value="1"/>
</dbReference>
<keyword evidence="5 7" id="KW-0802">TPR repeat</keyword>
<feature type="compositionally biased region" description="Low complexity" evidence="8">
    <location>
        <begin position="51"/>
        <end position="61"/>
    </location>
</feature>
<dbReference type="GO" id="GO:0045842">
    <property type="term" value="P:positive regulation of mitotic metaphase/anaphase transition"/>
    <property type="evidence" value="ECO:0007669"/>
    <property type="project" value="TreeGrafter"/>
</dbReference>
<feature type="compositionally biased region" description="Acidic residues" evidence="8">
    <location>
        <begin position="114"/>
        <end position="123"/>
    </location>
</feature>
<proteinExistence type="predicted"/>
<organism evidence="9 10">
    <name type="scientific">Rhodotorula taiwanensis</name>
    <dbReference type="NCBI Taxonomy" id="741276"/>
    <lineage>
        <taxon>Eukaryota</taxon>
        <taxon>Fungi</taxon>
        <taxon>Dikarya</taxon>
        <taxon>Basidiomycota</taxon>
        <taxon>Pucciniomycotina</taxon>
        <taxon>Microbotryomycetes</taxon>
        <taxon>Sporidiobolales</taxon>
        <taxon>Sporidiobolaceae</taxon>
        <taxon>Rhodotorula</taxon>
    </lineage>
</organism>
<dbReference type="STRING" id="741276.A0A2S5BJ61"/>
<evidence type="ECO:0000256" key="1">
    <source>
        <dbReference type="ARBA" id="ARBA00022618"/>
    </source>
</evidence>
<dbReference type="OrthoDB" id="10006270at2759"/>
<evidence type="ECO:0000256" key="2">
    <source>
        <dbReference type="ARBA" id="ARBA00022737"/>
    </source>
</evidence>
<dbReference type="Pfam" id="PF13181">
    <property type="entry name" value="TPR_8"/>
    <property type="match status" value="1"/>
</dbReference>
<feature type="compositionally biased region" description="Polar residues" evidence="8">
    <location>
        <begin position="8"/>
        <end position="27"/>
    </location>
</feature>
<evidence type="ECO:0000256" key="6">
    <source>
        <dbReference type="ARBA" id="ARBA00023306"/>
    </source>
</evidence>
<evidence type="ECO:0000313" key="10">
    <source>
        <dbReference type="Proteomes" id="UP000237144"/>
    </source>
</evidence>
<dbReference type="EMBL" id="PJQD01000001">
    <property type="protein sequence ID" value="POY76809.1"/>
    <property type="molecule type" value="Genomic_DNA"/>
</dbReference>
<dbReference type="GO" id="GO:0005737">
    <property type="term" value="C:cytoplasm"/>
    <property type="evidence" value="ECO:0007669"/>
    <property type="project" value="TreeGrafter"/>
</dbReference>
<dbReference type="PANTHER" id="PTHR12558:SF9">
    <property type="entry name" value="CELL DIVISION CYCLE PROTEIN 16 HOMOLOG"/>
    <property type="match status" value="1"/>
</dbReference>
<comment type="caution">
    <text evidence="9">The sequence shown here is derived from an EMBL/GenBank/DDBJ whole genome shotgun (WGS) entry which is preliminary data.</text>
</comment>
<dbReference type="SMART" id="SM00028">
    <property type="entry name" value="TPR"/>
    <property type="match status" value="8"/>
</dbReference>
<evidence type="ECO:0000256" key="4">
    <source>
        <dbReference type="ARBA" id="ARBA00022786"/>
    </source>
</evidence>
<keyword evidence="1" id="KW-0132">Cell division</keyword>
<dbReference type="GO" id="GO:0031145">
    <property type="term" value="P:anaphase-promoting complex-dependent catabolic process"/>
    <property type="evidence" value="ECO:0007669"/>
    <property type="project" value="TreeGrafter"/>
</dbReference>
<feature type="region of interest" description="Disordered" evidence="8">
    <location>
        <begin position="42"/>
        <end position="61"/>
    </location>
</feature>
<evidence type="ECO:0000256" key="5">
    <source>
        <dbReference type="ARBA" id="ARBA00022803"/>
    </source>
</evidence>
<keyword evidence="10" id="KW-1185">Reference proteome</keyword>
<protein>
    <submittedName>
        <fullName evidence="9">Uncharacterized protein</fullName>
    </submittedName>
</protein>
<evidence type="ECO:0000256" key="7">
    <source>
        <dbReference type="PROSITE-ProRule" id="PRU00339"/>
    </source>
</evidence>
<feature type="region of interest" description="Disordered" evidence="8">
    <location>
        <begin position="72"/>
        <end position="131"/>
    </location>
</feature>
<dbReference type="SUPFAM" id="SSF48452">
    <property type="entry name" value="TPR-like"/>
    <property type="match status" value="1"/>
</dbReference>